<dbReference type="EMBL" id="QRHR01000013">
    <property type="protein sequence ID" value="RHF87065.1"/>
    <property type="molecule type" value="Genomic_DNA"/>
</dbReference>
<evidence type="ECO:0000313" key="6">
    <source>
        <dbReference type="Proteomes" id="UP000284598"/>
    </source>
</evidence>
<evidence type="ECO:0000313" key="1">
    <source>
        <dbReference type="EMBL" id="RHA52224.1"/>
    </source>
</evidence>
<dbReference type="Proteomes" id="UP000286186">
    <property type="component" value="Unassembled WGS sequence"/>
</dbReference>
<dbReference type="RefSeq" id="WP_005361743.1">
    <property type="nucleotide sequence ID" value="NZ_CABJDQ010000012.1"/>
</dbReference>
<evidence type="ECO:0000313" key="7">
    <source>
        <dbReference type="Proteomes" id="UP000285740"/>
    </source>
</evidence>
<comment type="caution">
    <text evidence="4">The sequence shown here is derived from an EMBL/GenBank/DDBJ whole genome shotgun (WGS) entry which is preliminary data.</text>
</comment>
<evidence type="ECO:0000313" key="5">
    <source>
        <dbReference type="Proteomes" id="UP000283314"/>
    </source>
</evidence>
<reference evidence="5 6" key="1">
    <citation type="submission" date="2018-08" db="EMBL/GenBank/DDBJ databases">
        <title>A genome reference for cultivated species of the human gut microbiota.</title>
        <authorList>
            <person name="Zou Y."/>
            <person name="Xue W."/>
            <person name="Luo G."/>
        </authorList>
    </citation>
    <scope>NUCLEOTIDE SEQUENCE [LARGE SCALE GENOMIC DNA]</scope>
    <source>
        <strain evidence="4 5">AF37-4</strain>
        <strain evidence="3 8">AM23-22</strain>
        <strain evidence="2 7">AM42-30</strain>
        <strain evidence="1 6">AM43-2</strain>
    </source>
</reference>
<dbReference type="Proteomes" id="UP000283314">
    <property type="component" value="Unassembled WGS sequence"/>
</dbReference>
<name>A0A415L2Y7_9FIRM</name>
<protein>
    <submittedName>
        <fullName evidence="4">Uncharacterized protein</fullName>
    </submittedName>
</protein>
<dbReference type="Proteomes" id="UP000285740">
    <property type="component" value="Unassembled WGS sequence"/>
</dbReference>
<gene>
    <name evidence="4" type="ORF">DW018_12220</name>
    <name evidence="3" type="ORF">DW652_10710</name>
    <name evidence="2" type="ORF">DW918_09720</name>
    <name evidence="1" type="ORF">DW929_11405</name>
</gene>
<organism evidence="4 5">
    <name type="scientific">Eubacterium ventriosum</name>
    <dbReference type="NCBI Taxonomy" id="39496"/>
    <lineage>
        <taxon>Bacteria</taxon>
        <taxon>Bacillati</taxon>
        <taxon>Bacillota</taxon>
        <taxon>Clostridia</taxon>
        <taxon>Eubacteriales</taxon>
        <taxon>Eubacteriaceae</taxon>
        <taxon>Eubacterium</taxon>
    </lineage>
</organism>
<dbReference type="EMBL" id="QSFO01000017">
    <property type="protein sequence ID" value="RHA52224.1"/>
    <property type="molecule type" value="Genomic_DNA"/>
</dbReference>
<evidence type="ECO:0000313" key="3">
    <source>
        <dbReference type="EMBL" id="RHF87065.1"/>
    </source>
</evidence>
<dbReference type="AlphaFoldDB" id="A0A415L2Y7"/>
<accession>A0A415L2Y7</accession>
<evidence type="ECO:0000313" key="2">
    <source>
        <dbReference type="EMBL" id="RHA77523.1"/>
    </source>
</evidence>
<proteinExistence type="predicted"/>
<dbReference type="Proteomes" id="UP000284598">
    <property type="component" value="Unassembled WGS sequence"/>
</dbReference>
<sequence>MNNISNNISTASLVDETNRLLLEISNLKKQLNYERNQHKHWEELAMIFHDALWSELKSTRDSNR</sequence>
<dbReference type="GeneID" id="66468008"/>
<dbReference type="EMBL" id="QSFV01000041">
    <property type="protein sequence ID" value="RHA77523.1"/>
    <property type="molecule type" value="Genomic_DNA"/>
</dbReference>
<dbReference type="EMBL" id="QROT01000012">
    <property type="protein sequence ID" value="RHL42893.1"/>
    <property type="molecule type" value="Genomic_DNA"/>
</dbReference>
<evidence type="ECO:0000313" key="4">
    <source>
        <dbReference type="EMBL" id="RHL42893.1"/>
    </source>
</evidence>
<evidence type="ECO:0000313" key="8">
    <source>
        <dbReference type="Proteomes" id="UP000286186"/>
    </source>
</evidence>